<keyword evidence="1" id="KW-0812">Transmembrane</keyword>
<name>E1KPX3_9BACT</name>
<feature type="transmembrane region" description="Helical" evidence="1">
    <location>
        <begin position="165"/>
        <end position="188"/>
    </location>
</feature>
<dbReference type="GeneID" id="93330970"/>
<dbReference type="AlphaFoldDB" id="E1KPX3"/>
<accession>E1KPX3</accession>
<dbReference type="Proteomes" id="UP000003610">
    <property type="component" value="Unassembled WGS sequence"/>
</dbReference>
<evidence type="ECO:0000256" key="1">
    <source>
        <dbReference type="SAM" id="Phobius"/>
    </source>
</evidence>
<sequence length="242" mass="26769">MGITLQEFENLCRKRQLYTGYVQGLGYVFWRQRSAFFTTGLPSTNQYSTPFYELVVIKDVKNANTGLAPLRGLISTGTSALSLYGIANSIEQLSTKPVIVGGKYIQINPQGTLVRNPNRVFTTRGKIATKVGRKILGAGIIIDTTLWLAGEQNFTDAATNVGVSVGIYIIGDICPPAGIVLGILWFIISSSKRSFIPAKSYEEIHGTITPADATRVVRPHYDYSIPFKYNPHYPEFRQGKLR</sequence>
<dbReference type="RefSeq" id="WP_004356164.1">
    <property type="nucleotide sequence ID" value="NZ_AEDO01000024.1"/>
</dbReference>
<gene>
    <name evidence="2" type="ORF">HMPREF9296_2677</name>
</gene>
<keyword evidence="1" id="KW-1133">Transmembrane helix</keyword>
<comment type="caution">
    <text evidence="2">The sequence shown here is derived from an EMBL/GenBank/DDBJ whole genome shotgun (WGS) entry which is preliminary data.</text>
</comment>
<evidence type="ECO:0000313" key="2">
    <source>
        <dbReference type="EMBL" id="EFL46472.1"/>
    </source>
</evidence>
<proteinExistence type="predicted"/>
<reference evidence="2 3" key="1">
    <citation type="submission" date="2010-08" db="EMBL/GenBank/DDBJ databases">
        <authorList>
            <person name="Durkin A.S."/>
            <person name="Madupu R."/>
            <person name="Torralba M."/>
            <person name="Gillis M."/>
            <person name="Methe B."/>
            <person name="Sutton G."/>
            <person name="Nelson K.E."/>
        </authorList>
    </citation>
    <scope>NUCLEOTIDE SEQUENCE [LARGE SCALE GENOMIC DNA]</scope>
    <source>
        <strain evidence="2 3">FB035-09AN</strain>
    </source>
</reference>
<protein>
    <submittedName>
        <fullName evidence="2">Uncharacterized protein</fullName>
    </submittedName>
</protein>
<keyword evidence="1" id="KW-0472">Membrane</keyword>
<dbReference type="EMBL" id="AEDO01000024">
    <property type="protein sequence ID" value="EFL46472.1"/>
    <property type="molecule type" value="Genomic_DNA"/>
</dbReference>
<dbReference type="STRING" id="866771.HMPREF9296_2677"/>
<organism evidence="2 3">
    <name type="scientific">Prevotella disiens FB035-09AN</name>
    <dbReference type="NCBI Taxonomy" id="866771"/>
    <lineage>
        <taxon>Bacteria</taxon>
        <taxon>Pseudomonadati</taxon>
        <taxon>Bacteroidota</taxon>
        <taxon>Bacteroidia</taxon>
        <taxon>Bacteroidales</taxon>
        <taxon>Prevotellaceae</taxon>
        <taxon>Prevotella</taxon>
    </lineage>
</organism>
<evidence type="ECO:0000313" key="3">
    <source>
        <dbReference type="Proteomes" id="UP000003610"/>
    </source>
</evidence>